<keyword evidence="3" id="KW-1185">Reference proteome</keyword>
<name>A0A843T869_COLES</name>
<organism evidence="2 3">
    <name type="scientific">Colocasia esculenta</name>
    <name type="common">Wild taro</name>
    <name type="synonym">Arum esculentum</name>
    <dbReference type="NCBI Taxonomy" id="4460"/>
    <lineage>
        <taxon>Eukaryota</taxon>
        <taxon>Viridiplantae</taxon>
        <taxon>Streptophyta</taxon>
        <taxon>Embryophyta</taxon>
        <taxon>Tracheophyta</taxon>
        <taxon>Spermatophyta</taxon>
        <taxon>Magnoliopsida</taxon>
        <taxon>Liliopsida</taxon>
        <taxon>Araceae</taxon>
        <taxon>Aroideae</taxon>
        <taxon>Colocasieae</taxon>
        <taxon>Colocasia</taxon>
    </lineage>
</organism>
<sequence>MSHQTDLSGLRGQGLIPIHKQRRDITLQGDRTSGSPSNPSPYPLRIGTSHKKVIQRFLLGATKTAARAQGWQEMGQSVPSGKPPMGNPPGKESLDLGVRMKQLVDSSTLKKDVAEGVDIMVVRELTGDWVPSLLNLKDPLEFSETAFPVPFLSSVPLISHKLMPRATDVLLQQQLFCSARAIAAVVPPAAVAAIFGHSLETSLHTCKRVLHAAVARRSSWSCKMALVSCPSRREMSMSLLKAVGGKMGLRGCRGRGRWRHKSTRGGAWGLGVGAAGSGGVNRLLGAAWVQHWGNGR</sequence>
<gene>
    <name evidence="2" type="ORF">Taro_000539</name>
</gene>
<reference evidence="2" key="1">
    <citation type="submission" date="2017-07" db="EMBL/GenBank/DDBJ databases">
        <title>Taro Niue Genome Assembly and Annotation.</title>
        <authorList>
            <person name="Atibalentja N."/>
            <person name="Keating K."/>
            <person name="Fields C.J."/>
        </authorList>
    </citation>
    <scope>NUCLEOTIDE SEQUENCE</scope>
    <source>
        <strain evidence="2">Niue_2</strain>
        <tissue evidence="2">Leaf</tissue>
    </source>
</reference>
<proteinExistence type="predicted"/>
<evidence type="ECO:0000256" key="1">
    <source>
        <dbReference type="SAM" id="MobiDB-lite"/>
    </source>
</evidence>
<evidence type="ECO:0000313" key="3">
    <source>
        <dbReference type="Proteomes" id="UP000652761"/>
    </source>
</evidence>
<dbReference type="Proteomes" id="UP000652761">
    <property type="component" value="Unassembled WGS sequence"/>
</dbReference>
<comment type="caution">
    <text evidence="2">The sequence shown here is derived from an EMBL/GenBank/DDBJ whole genome shotgun (WGS) entry which is preliminary data.</text>
</comment>
<feature type="region of interest" description="Disordered" evidence="1">
    <location>
        <begin position="1"/>
        <end position="46"/>
    </location>
</feature>
<dbReference type="EMBL" id="NMUH01000010">
    <property type="protein sequence ID" value="MQL68258.1"/>
    <property type="molecule type" value="Genomic_DNA"/>
</dbReference>
<dbReference type="AlphaFoldDB" id="A0A843T869"/>
<accession>A0A843T869</accession>
<evidence type="ECO:0000313" key="2">
    <source>
        <dbReference type="EMBL" id="MQL68258.1"/>
    </source>
</evidence>
<protein>
    <submittedName>
        <fullName evidence="2">Uncharacterized protein</fullName>
    </submittedName>
</protein>